<accession>A0A212F6W9</accession>
<evidence type="ECO:0000313" key="1">
    <source>
        <dbReference type="EMBL" id="OWR49468.1"/>
    </source>
</evidence>
<dbReference type="InterPro" id="IPR019355">
    <property type="entry name" value="Cell_cycle_regulator_Mat89Bb"/>
</dbReference>
<name>A0A212F6W9_DANPL</name>
<dbReference type="KEGG" id="dpl:KGM_205348A"/>
<protein>
    <submittedName>
        <fullName evidence="1">Uncharacterized protein</fullName>
    </submittedName>
</protein>
<dbReference type="Proteomes" id="UP000007151">
    <property type="component" value="Unassembled WGS sequence"/>
</dbReference>
<sequence>MCYPADAASRPSACLVNFLLNGRSVTLELP</sequence>
<comment type="caution">
    <text evidence="1">The sequence shown here is derived from an EMBL/GenBank/DDBJ whole genome shotgun (WGS) entry which is preliminary data.</text>
</comment>
<feature type="non-terminal residue" evidence="1">
    <location>
        <position position="30"/>
    </location>
</feature>
<gene>
    <name evidence="1" type="ORF">KGM_205348A</name>
</gene>
<dbReference type="Pfam" id="PF10221">
    <property type="entry name" value="Mat89Bb"/>
    <property type="match status" value="1"/>
</dbReference>
<reference evidence="1 2" key="1">
    <citation type="journal article" date="2011" name="Cell">
        <title>The monarch butterfly genome yields insights into long-distance migration.</title>
        <authorList>
            <person name="Zhan S."/>
            <person name="Merlin C."/>
            <person name="Boore J.L."/>
            <person name="Reppert S.M."/>
        </authorList>
    </citation>
    <scope>NUCLEOTIDE SEQUENCE [LARGE SCALE GENOMIC DNA]</scope>
    <source>
        <strain evidence="1">F-2</strain>
    </source>
</reference>
<keyword evidence="2" id="KW-1185">Reference proteome</keyword>
<proteinExistence type="predicted"/>
<organism evidence="1 2">
    <name type="scientific">Danaus plexippus plexippus</name>
    <dbReference type="NCBI Taxonomy" id="278856"/>
    <lineage>
        <taxon>Eukaryota</taxon>
        <taxon>Metazoa</taxon>
        <taxon>Ecdysozoa</taxon>
        <taxon>Arthropoda</taxon>
        <taxon>Hexapoda</taxon>
        <taxon>Insecta</taxon>
        <taxon>Pterygota</taxon>
        <taxon>Neoptera</taxon>
        <taxon>Endopterygota</taxon>
        <taxon>Lepidoptera</taxon>
        <taxon>Glossata</taxon>
        <taxon>Ditrysia</taxon>
        <taxon>Papilionoidea</taxon>
        <taxon>Nymphalidae</taxon>
        <taxon>Danainae</taxon>
        <taxon>Danaini</taxon>
        <taxon>Danaina</taxon>
        <taxon>Danaus</taxon>
        <taxon>Danaus</taxon>
    </lineage>
</organism>
<dbReference type="InParanoid" id="A0A212F6W9"/>
<dbReference type="EMBL" id="AGBW02009963">
    <property type="protein sequence ID" value="OWR49468.1"/>
    <property type="molecule type" value="Genomic_DNA"/>
</dbReference>
<dbReference type="AlphaFoldDB" id="A0A212F6W9"/>
<evidence type="ECO:0000313" key="2">
    <source>
        <dbReference type="Proteomes" id="UP000007151"/>
    </source>
</evidence>